<sequence>SVPTSFPSFTPDVLSAAASSLTSSMFLDKGKDAKSLSSHSSGRGTPGAFDIGGSSSGSRSTSIPASHSATPPIVPSRMLPTTTSSSLPFSGGPIGPCVLGYCDSVGCDAVPDTDRLLFPSKVSINDPLPSFSPSSIPEELSRGNMRISSILGSCINPCKTDRRFGLCEMKFADIIGEKGHSVLRNLLLVSLSSLARQFLLLDEKNTSDGSEDSAPFSSPFSVLSALGDLSVVALPGKSIFSVIPDASGCGSVGIDETEVESIRKDRISSESGAEIEEEDPDRIVSSHSLANQLAQRSASTRFMVGVDSDDSEKMIRKSHSLPCPKEMGCQPPDYCVFQANVSGKPGAMTHSPSSLCSCSRDRSDVEDVIMHSMIIHRPCGMQRDVFTGNVVNIECADDISHISDGNVKPWDGDKDKEERKDPVVKISVKECDVQVRAPCVNIVIHLPAPHSYDLSLLVRPHIKVGKQEETTEAEEKEEDSTISKTEADSKKPQESVSRWATFKERAEQKRGELTTSCVDSSDKLGRTILSSFVSRLCAVPLPGCAYPVNRVACDMPTVFSLIALPLPSEEMKTTHKDDGVGLIPLAEGRSAVLIRRKDMFLQMAQPDEVRDARDETLTVSISELVDFTHLDPTDGDEERLRYLPTRRKRPVVFSRCTGYGWVEEVESVDDQGEACTKQYERAPQPMILDALADSDSLDKATERVQLLVTDVTLTVSISELVDFTHLDPTDGDEERLRYLPTRRKRPVVFSRCTGYGWVEEVESVDDQGEACTKQYERAPQPMILDALADSDSLDKATERVQLLVTDVVRFLEKIL</sequence>
<evidence type="ECO:0000313" key="3">
    <source>
        <dbReference type="Proteomes" id="UP001057375"/>
    </source>
</evidence>
<keyword evidence="3" id="KW-1185">Reference proteome</keyword>
<accession>A0ABQ5K377</accession>
<evidence type="ECO:0000256" key="1">
    <source>
        <dbReference type="SAM" id="MobiDB-lite"/>
    </source>
</evidence>
<dbReference type="Proteomes" id="UP001057375">
    <property type="component" value="Unassembled WGS sequence"/>
</dbReference>
<proteinExistence type="predicted"/>
<feature type="non-terminal residue" evidence="2">
    <location>
        <position position="1"/>
    </location>
</feature>
<feature type="region of interest" description="Disordered" evidence="1">
    <location>
        <begin position="467"/>
        <end position="497"/>
    </location>
</feature>
<evidence type="ECO:0000313" key="2">
    <source>
        <dbReference type="EMBL" id="GKT23983.1"/>
    </source>
</evidence>
<protein>
    <submittedName>
        <fullName evidence="2">Uncharacterized protein</fullName>
    </submittedName>
</protein>
<comment type="caution">
    <text evidence="2">The sequence shown here is derived from an EMBL/GenBank/DDBJ whole genome shotgun (WGS) entry which is preliminary data.</text>
</comment>
<gene>
    <name evidence="2" type="ORF">ADUPG1_012598</name>
</gene>
<feature type="compositionally biased region" description="Low complexity" evidence="1">
    <location>
        <begin position="52"/>
        <end position="62"/>
    </location>
</feature>
<dbReference type="EMBL" id="BQXS01012496">
    <property type="protein sequence ID" value="GKT23983.1"/>
    <property type="molecule type" value="Genomic_DNA"/>
</dbReference>
<feature type="region of interest" description="Disordered" evidence="1">
    <location>
        <begin position="32"/>
        <end position="85"/>
    </location>
</feature>
<feature type="compositionally biased region" description="Basic and acidic residues" evidence="1">
    <location>
        <begin position="479"/>
        <end position="493"/>
    </location>
</feature>
<name>A0ABQ5K377_9EUKA</name>
<organism evidence="2 3">
    <name type="scientific">Aduncisulcus paluster</name>
    <dbReference type="NCBI Taxonomy" id="2918883"/>
    <lineage>
        <taxon>Eukaryota</taxon>
        <taxon>Metamonada</taxon>
        <taxon>Carpediemonas-like organisms</taxon>
        <taxon>Aduncisulcus</taxon>
    </lineage>
</organism>
<reference evidence="2" key="1">
    <citation type="submission" date="2022-03" db="EMBL/GenBank/DDBJ databases">
        <title>Draft genome sequence of Aduncisulcus paluster, a free-living microaerophilic Fornicata.</title>
        <authorList>
            <person name="Yuyama I."/>
            <person name="Kume K."/>
            <person name="Tamura T."/>
            <person name="Inagaki Y."/>
            <person name="Hashimoto T."/>
        </authorList>
    </citation>
    <scope>NUCLEOTIDE SEQUENCE</scope>
    <source>
        <strain evidence="2">NY0171</strain>
    </source>
</reference>